<organism evidence="5 6">
    <name type="scientific">Bradyrhizobium ottawaense</name>
    <dbReference type="NCBI Taxonomy" id="931866"/>
    <lineage>
        <taxon>Bacteria</taxon>
        <taxon>Pseudomonadati</taxon>
        <taxon>Pseudomonadota</taxon>
        <taxon>Alphaproteobacteria</taxon>
        <taxon>Hyphomicrobiales</taxon>
        <taxon>Nitrobacteraceae</taxon>
        <taxon>Bradyrhizobium</taxon>
    </lineage>
</organism>
<dbReference type="GO" id="GO:0006310">
    <property type="term" value="P:DNA recombination"/>
    <property type="evidence" value="ECO:0007669"/>
    <property type="project" value="UniProtKB-KW"/>
</dbReference>
<dbReference type="CDD" id="cd00801">
    <property type="entry name" value="INT_P4_C"/>
    <property type="match status" value="1"/>
</dbReference>
<proteinExistence type="inferred from homology"/>
<dbReference type="EMBL" id="CP029425">
    <property type="protein sequence ID" value="AWL95760.1"/>
    <property type="molecule type" value="Genomic_DNA"/>
</dbReference>
<dbReference type="Pfam" id="PF00589">
    <property type="entry name" value="Phage_integrase"/>
    <property type="match status" value="1"/>
</dbReference>
<dbReference type="Gene3D" id="1.10.443.10">
    <property type="entry name" value="Intergrase catalytic core"/>
    <property type="match status" value="1"/>
</dbReference>
<dbReference type="PROSITE" id="PS51900">
    <property type="entry name" value="CB"/>
    <property type="match status" value="1"/>
</dbReference>
<reference evidence="5 6" key="1">
    <citation type="journal article" date="2014" name="Int. J. Syst. Evol. Microbiol.">
        <title>Bradyrhizobium ottawaense sp. nov., a symbiotic nitrogen fixing bacterium from root nodules of soybeans in Canada.</title>
        <authorList>
            <person name="Yu X."/>
            <person name="Cloutier S."/>
            <person name="Tambong J.T."/>
            <person name="Bromfield E.S."/>
        </authorList>
    </citation>
    <scope>NUCLEOTIDE SEQUENCE [LARGE SCALE GENOMIC DNA]</scope>
    <source>
        <strain evidence="5 6">OO99</strain>
    </source>
</reference>
<dbReference type="Pfam" id="PF13356">
    <property type="entry name" value="Arm-DNA-bind_3"/>
    <property type="match status" value="1"/>
</dbReference>
<dbReference type="GeneID" id="92966713"/>
<dbReference type="InterPro" id="IPR010998">
    <property type="entry name" value="Integrase_recombinase_N"/>
</dbReference>
<gene>
    <name evidence="5" type="ORF">CIT37_29180</name>
</gene>
<keyword evidence="4" id="KW-0233">DNA recombination</keyword>
<dbReference type="GO" id="GO:0015074">
    <property type="term" value="P:DNA integration"/>
    <property type="evidence" value="ECO:0007669"/>
    <property type="project" value="UniProtKB-KW"/>
</dbReference>
<dbReference type="InterPro" id="IPR002104">
    <property type="entry name" value="Integrase_catalytic"/>
</dbReference>
<dbReference type="InterPro" id="IPR038488">
    <property type="entry name" value="Integrase_DNA-bd_sf"/>
</dbReference>
<dbReference type="RefSeq" id="WP_095425301.1">
    <property type="nucleotide sequence ID" value="NZ_CP029425.2"/>
</dbReference>
<dbReference type="InterPro" id="IPR011010">
    <property type="entry name" value="DNA_brk_join_enz"/>
</dbReference>
<evidence type="ECO:0000313" key="5">
    <source>
        <dbReference type="EMBL" id="AWL95760.1"/>
    </source>
</evidence>
<dbReference type="InterPro" id="IPR050808">
    <property type="entry name" value="Phage_Integrase"/>
</dbReference>
<evidence type="ECO:0000256" key="4">
    <source>
        <dbReference type="ARBA" id="ARBA00023172"/>
    </source>
</evidence>
<dbReference type="InterPro" id="IPR013762">
    <property type="entry name" value="Integrase-like_cat_sf"/>
</dbReference>
<dbReference type="Gene3D" id="1.10.150.130">
    <property type="match status" value="1"/>
</dbReference>
<keyword evidence="3" id="KW-0238">DNA-binding</keyword>
<accession>A0A2U8PDV3</accession>
<dbReference type="PANTHER" id="PTHR30629">
    <property type="entry name" value="PROPHAGE INTEGRASE"/>
    <property type="match status" value="1"/>
</dbReference>
<dbReference type="InterPro" id="IPR044068">
    <property type="entry name" value="CB"/>
</dbReference>
<dbReference type="SUPFAM" id="SSF56349">
    <property type="entry name" value="DNA breaking-rejoining enzymes"/>
    <property type="match status" value="1"/>
</dbReference>
<protein>
    <submittedName>
        <fullName evidence="5">Site-specific integrase</fullName>
    </submittedName>
</protein>
<keyword evidence="2" id="KW-0229">DNA integration</keyword>
<dbReference type="GO" id="GO:0003677">
    <property type="term" value="F:DNA binding"/>
    <property type="evidence" value="ECO:0007669"/>
    <property type="project" value="UniProtKB-UniRule"/>
</dbReference>
<dbReference type="Gene3D" id="3.30.160.390">
    <property type="entry name" value="Integrase, DNA-binding domain"/>
    <property type="match status" value="1"/>
</dbReference>
<sequence length="473" mass="52680">MAKTRALSNLAIEQLKPRAVRYEKSDGGAAGLFLVVHPSGIKSWVFRFRSPVERDEVGQRAPKKLTLGPLALTPSPAQPQIGHPLTPSQARMLATAAAEDVRRGIDPTHVRRQEKAEAKREAVRDNTIDAAMIEFLKRYKGRKRQGLRESTRLLTAHYFGLKADPEKPGEWGTTGNGVLGKWSGRPLASITKHDAIVLLDALVDSGRGVTANRTLTTLKTFFDWCVDRDMREASPVASLDAVARETERERKLTAAELVAAWKVADREGYPFGCLVQGLILLGQRRDELRELPRTELDLHGTSIVLDDGSRWNEPLWTIPKERTKNGREHLVPLSPQAVALLKSLPTIKGKGLLFTTTGETPISGLSKAKKRFDEAMLAELRKSDANAQFEPWTLHDLRRTFYSGLQALGFSIEIAEACVNHSSGAIRGVARVYARHKYLREKTQAFTAWARYVDDLVNSRPASNVFPFQREQA</sequence>
<evidence type="ECO:0000313" key="6">
    <source>
        <dbReference type="Proteomes" id="UP000215703"/>
    </source>
</evidence>
<evidence type="ECO:0000256" key="1">
    <source>
        <dbReference type="ARBA" id="ARBA00008857"/>
    </source>
</evidence>
<evidence type="ECO:0000256" key="2">
    <source>
        <dbReference type="ARBA" id="ARBA00022908"/>
    </source>
</evidence>
<dbReference type="KEGG" id="bot:CIT37_29180"/>
<name>A0A2U8PDV3_9BRAD</name>
<comment type="similarity">
    <text evidence="1">Belongs to the 'phage' integrase family.</text>
</comment>
<dbReference type="PANTHER" id="PTHR30629:SF2">
    <property type="entry name" value="PROPHAGE INTEGRASE INTS-RELATED"/>
    <property type="match status" value="1"/>
</dbReference>
<evidence type="ECO:0000256" key="3">
    <source>
        <dbReference type="ARBA" id="ARBA00023125"/>
    </source>
</evidence>
<dbReference type="Proteomes" id="UP000215703">
    <property type="component" value="Chromosome"/>
</dbReference>
<reference evidence="5 6" key="2">
    <citation type="journal article" date="2017" name="Syst. Appl. Microbiol.">
        <title>Soybeans inoculated with root zone soils of Canadian native legumes harbour diverse and novel Bradyrhizobium spp. that possess agricultural potential.</title>
        <authorList>
            <person name="Bromfield E.S.P."/>
            <person name="Cloutier S."/>
            <person name="Tambong J.T."/>
            <person name="Tran Thi T.V."/>
        </authorList>
    </citation>
    <scope>NUCLEOTIDE SEQUENCE [LARGE SCALE GENOMIC DNA]</scope>
    <source>
        <strain evidence="5 6">OO99</strain>
    </source>
</reference>
<dbReference type="AlphaFoldDB" id="A0A2U8PDV3"/>
<dbReference type="InterPro" id="IPR025166">
    <property type="entry name" value="Integrase_DNA_bind_dom"/>
</dbReference>
<dbReference type="PROSITE" id="PS51898">
    <property type="entry name" value="TYR_RECOMBINASE"/>
    <property type="match status" value="1"/>
</dbReference>